<dbReference type="AlphaFoldDB" id="A0A9X2S4M4"/>
<dbReference type="PANTHER" id="PTHR35004:SF6">
    <property type="entry name" value="TRANSPOSASE"/>
    <property type="match status" value="1"/>
</dbReference>
<name>A0A9X2S4M4_9FIRM</name>
<dbReference type="PROSITE" id="PS50994">
    <property type="entry name" value="INTEGRASE"/>
    <property type="match status" value="1"/>
</dbReference>
<dbReference type="Proteomes" id="UP001142078">
    <property type="component" value="Unassembled WGS sequence"/>
</dbReference>
<dbReference type="InterPro" id="IPR009057">
    <property type="entry name" value="Homeodomain-like_sf"/>
</dbReference>
<dbReference type="SUPFAM" id="SSF53098">
    <property type="entry name" value="Ribonuclease H-like"/>
    <property type="match status" value="1"/>
</dbReference>
<dbReference type="InterPro" id="IPR036397">
    <property type="entry name" value="RNaseH_sf"/>
</dbReference>
<dbReference type="SUPFAM" id="SSF46689">
    <property type="entry name" value="Homeodomain-like"/>
    <property type="match status" value="1"/>
</dbReference>
<reference evidence="2" key="1">
    <citation type="submission" date="2022-07" db="EMBL/GenBank/DDBJ databases">
        <title>Enhanced cultured diversity of the mouse gut microbiota enables custom-made synthetic communities.</title>
        <authorList>
            <person name="Afrizal A."/>
        </authorList>
    </citation>
    <scope>NUCLEOTIDE SEQUENCE</scope>
    <source>
        <strain evidence="2">DSM 29482</strain>
    </source>
</reference>
<evidence type="ECO:0000313" key="2">
    <source>
        <dbReference type="EMBL" id="MCR2043439.1"/>
    </source>
</evidence>
<accession>A0A9X2S4M4</accession>
<dbReference type="RefSeq" id="WP_222704824.1">
    <property type="nucleotide sequence ID" value="NZ_JANJZL010000002.1"/>
</dbReference>
<sequence length="518" mass="61331">MGLKVWKMFNEIKNMKELGLKKSQISRYLDLDYGTVSKYWNMSAEEFGKMMEGRKHKKKKLDKYESEIVGWLRDFPDMSSSQILDWLKERYGNIQCTDRSVRNYVKYIREKYYIPKIKYTRQYEAVPELPMGYQAQVDFGEIWLKDIEGKRVKVYAFAMVLTHSRMKYAYWQDKPFTTSDFIKAHTKAFEYFRGKTQEIVYDQDRLLAVDENYGDIIFTEEFQNFKDLMKIRVRMCRGYDPESKGKIEAVVKYLKYNFANHRTFTNIDDFNRSCLLWLERTGNANVHGTTKKIPKEVYTTEKEYLLPVTETFVNSSPNTILTYTVRKDNTVSYKQNRYQVPKSTYEPGKKVGITNLDGVIKIVDNDSGEIIVEHKECILKGRLIKLDHPERDKTSKIDKLYNDTLNELNNSDKARYFLYSISTEKPRYIRDQYSLICKVCKATEDELIEKSLEYCIERELFSAVSFKDTIEFLSEKYKLQESQKSENRSTENIPSIPQKYNIKTQVRDTSEYVKALEG</sequence>
<feature type="domain" description="Integrase catalytic" evidence="1">
    <location>
        <begin position="126"/>
        <end position="302"/>
    </location>
</feature>
<keyword evidence="3" id="KW-1185">Reference proteome</keyword>
<gene>
    <name evidence="2" type="primary">istA</name>
    <name evidence="2" type="ORF">NSA23_04830</name>
</gene>
<comment type="caution">
    <text evidence="2">The sequence shown here is derived from an EMBL/GenBank/DDBJ whole genome shotgun (WGS) entry which is preliminary data.</text>
</comment>
<proteinExistence type="predicted"/>
<dbReference type="GO" id="GO:0003676">
    <property type="term" value="F:nucleic acid binding"/>
    <property type="evidence" value="ECO:0007669"/>
    <property type="project" value="InterPro"/>
</dbReference>
<dbReference type="Pfam" id="PF00665">
    <property type="entry name" value="rve"/>
    <property type="match status" value="1"/>
</dbReference>
<evidence type="ECO:0000259" key="1">
    <source>
        <dbReference type="PROSITE" id="PS50994"/>
    </source>
</evidence>
<dbReference type="NCBIfam" id="NF033546">
    <property type="entry name" value="transpos_IS21"/>
    <property type="match status" value="1"/>
</dbReference>
<organism evidence="2 3">
    <name type="scientific">Anaerosalibacter massiliensis</name>
    <dbReference type="NCBI Taxonomy" id="1347392"/>
    <lineage>
        <taxon>Bacteria</taxon>
        <taxon>Bacillati</taxon>
        <taxon>Bacillota</taxon>
        <taxon>Tissierellia</taxon>
        <taxon>Tissierellales</taxon>
        <taxon>Sporanaerobacteraceae</taxon>
        <taxon>Anaerosalibacter</taxon>
    </lineage>
</organism>
<dbReference type="EMBL" id="JANJZL010000002">
    <property type="protein sequence ID" value="MCR2043439.1"/>
    <property type="molecule type" value="Genomic_DNA"/>
</dbReference>
<dbReference type="InterPro" id="IPR001584">
    <property type="entry name" value="Integrase_cat-core"/>
</dbReference>
<dbReference type="InterPro" id="IPR012337">
    <property type="entry name" value="RNaseH-like_sf"/>
</dbReference>
<dbReference type="Gene3D" id="3.30.420.10">
    <property type="entry name" value="Ribonuclease H-like superfamily/Ribonuclease H"/>
    <property type="match status" value="1"/>
</dbReference>
<protein>
    <submittedName>
        <fullName evidence="2">IS21 family transposase</fullName>
    </submittedName>
</protein>
<evidence type="ECO:0000313" key="3">
    <source>
        <dbReference type="Proteomes" id="UP001142078"/>
    </source>
</evidence>
<dbReference type="GO" id="GO:0015074">
    <property type="term" value="P:DNA integration"/>
    <property type="evidence" value="ECO:0007669"/>
    <property type="project" value="InterPro"/>
</dbReference>
<dbReference type="PANTHER" id="PTHR35004">
    <property type="entry name" value="TRANSPOSASE RV3428C-RELATED"/>
    <property type="match status" value="1"/>
</dbReference>